<organism evidence="8 9">
    <name type="scientific">Vitis vinifera</name>
    <name type="common">Grape</name>
    <dbReference type="NCBI Taxonomy" id="29760"/>
    <lineage>
        <taxon>Eukaryota</taxon>
        <taxon>Viridiplantae</taxon>
        <taxon>Streptophyta</taxon>
        <taxon>Embryophyta</taxon>
        <taxon>Tracheophyta</taxon>
        <taxon>Spermatophyta</taxon>
        <taxon>Magnoliopsida</taxon>
        <taxon>eudicotyledons</taxon>
        <taxon>Gunneridae</taxon>
        <taxon>Pentapetalae</taxon>
        <taxon>rosids</taxon>
        <taxon>Vitales</taxon>
        <taxon>Vitaceae</taxon>
        <taxon>Viteae</taxon>
        <taxon>Vitis</taxon>
    </lineage>
</organism>
<evidence type="ECO:0000256" key="1">
    <source>
        <dbReference type="ARBA" id="ARBA00004141"/>
    </source>
</evidence>
<proteinExistence type="inferred from homology"/>
<dbReference type="InterPro" id="IPR037185">
    <property type="entry name" value="EmrE-like"/>
</dbReference>
<dbReference type="InterPro" id="IPR030184">
    <property type="entry name" value="WAT1-related"/>
</dbReference>
<reference evidence="8 9" key="1">
    <citation type="journal article" date="2018" name="PLoS Genet.">
        <title>Population sequencing reveals clonal diversity and ancestral inbreeding in the grapevine cultivar Chardonnay.</title>
        <authorList>
            <person name="Roach M.J."/>
            <person name="Johnson D.L."/>
            <person name="Bohlmann J."/>
            <person name="van Vuuren H.J."/>
            <person name="Jones S.J."/>
            <person name="Pretorius I.S."/>
            <person name="Schmidt S.A."/>
            <person name="Borneman A.R."/>
        </authorList>
    </citation>
    <scope>NUCLEOTIDE SEQUENCE [LARGE SCALE GENOMIC DNA]</scope>
    <source>
        <strain evidence="9">cv. Chardonnay</strain>
        <tissue evidence="8">Leaf</tissue>
    </source>
</reference>
<sequence>MMTMELQRRLAMGFQISKPYLFLTLNELALSVFLVLVESLASSGISTLVIVVYEHVLATIVLSLLAFFFEKNKRPPITFKILCYAFFMGLLQVTLCQMLLTMALQYISSTYESIALNMVPTITFVLALIFHQEKLRFRSINGQAKIWGLGISLGGALALVLWKGPVVVKAMLSISFDATGDSVLGWILTIVGVIATSFWNILVRHVIQIYPAEISLTAMMSFFGTIQTAIVAAFVVSSSAWKLQWDGGLVLTTLLLGGIAVTGLSYYVMTWSIGIKGPVFSTSFNPLLVLFSFLLNTFVLGSSAHLGSIVGAMLVIVGLYLLLWAKTNAVEKKDMDVGDSTCSPLIQP</sequence>
<accession>A0A438GWT9</accession>
<comment type="similarity">
    <text evidence="2 6">Belongs to the drug/metabolite transporter (DMT) superfamily. Plant drug/metabolite exporter (P-DME) (TC 2.A.7.4) family.</text>
</comment>
<evidence type="ECO:0000256" key="3">
    <source>
        <dbReference type="ARBA" id="ARBA00022692"/>
    </source>
</evidence>
<evidence type="ECO:0000256" key="2">
    <source>
        <dbReference type="ARBA" id="ARBA00007635"/>
    </source>
</evidence>
<feature type="domain" description="EamA" evidence="7">
    <location>
        <begin position="25"/>
        <end position="141"/>
    </location>
</feature>
<gene>
    <name evidence="8" type="primary">VvCHDp000560_2</name>
    <name evidence="8" type="ORF">CK203_047598</name>
</gene>
<protein>
    <recommendedName>
        <fullName evidence="6">WAT1-related protein</fullName>
    </recommendedName>
</protein>
<name>A0A438GWT9_VITVI</name>
<evidence type="ECO:0000256" key="6">
    <source>
        <dbReference type="RuleBase" id="RU363077"/>
    </source>
</evidence>
<feature type="transmembrane region" description="Helical" evidence="6">
    <location>
        <begin position="279"/>
        <end position="300"/>
    </location>
</feature>
<evidence type="ECO:0000256" key="4">
    <source>
        <dbReference type="ARBA" id="ARBA00022989"/>
    </source>
</evidence>
<dbReference type="Pfam" id="PF00892">
    <property type="entry name" value="EamA"/>
    <property type="match status" value="1"/>
</dbReference>
<dbReference type="PANTHER" id="PTHR31218">
    <property type="entry name" value="WAT1-RELATED PROTEIN"/>
    <property type="match status" value="1"/>
</dbReference>
<dbReference type="AlphaFoldDB" id="A0A438GWT9"/>
<comment type="subcellular location">
    <subcellularLocation>
        <location evidence="1 6">Membrane</location>
        <topology evidence="1 6">Multi-pass membrane protein</topology>
    </subcellularLocation>
</comment>
<evidence type="ECO:0000256" key="5">
    <source>
        <dbReference type="ARBA" id="ARBA00023136"/>
    </source>
</evidence>
<feature type="transmembrane region" description="Helical" evidence="6">
    <location>
        <begin position="248"/>
        <end position="267"/>
    </location>
</feature>
<evidence type="ECO:0000313" key="8">
    <source>
        <dbReference type="EMBL" id="RVW76676.1"/>
    </source>
</evidence>
<comment type="caution">
    <text evidence="8">The sequence shown here is derived from an EMBL/GenBank/DDBJ whole genome shotgun (WGS) entry which is preliminary data.</text>
</comment>
<feature type="transmembrane region" description="Helical" evidence="6">
    <location>
        <begin position="81"/>
        <end position="108"/>
    </location>
</feature>
<feature type="transmembrane region" description="Helical" evidence="6">
    <location>
        <begin position="20"/>
        <end position="41"/>
    </location>
</feature>
<feature type="transmembrane region" description="Helical" evidence="6">
    <location>
        <begin position="144"/>
        <end position="163"/>
    </location>
</feature>
<keyword evidence="3 6" id="KW-0812">Transmembrane</keyword>
<dbReference type="GO" id="GO:0022857">
    <property type="term" value="F:transmembrane transporter activity"/>
    <property type="evidence" value="ECO:0007669"/>
    <property type="project" value="InterPro"/>
</dbReference>
<keyword evidence="5 6" id="KW-0472">Membrane</keyword>
<dbReference type="GO" id="GO:0016020">
    <property type="term" value="C:membrane"/>
    <property type="evidence" value="ECO:0007669"/>
    <property type="project" value="UniProtKB-SubCell"/>
</dbReference>
<dbReference type="InterPro" id="IPR000620">
    <property type="entry name" value="EamA_dom"/>
</dbReference>
<dbReference type="Proteomes" id="UP000288805">
    <property type="component" value="Unassembled WGS sequence"/>
</dbReference>
<feature type="transmembrane region" description="Helical" evidence="6">
    <location>
        <begin position="183"/>
        <end position="202"/>
    </location>
</feature>
<feature type="transmembrane region" description="Helical" evidence="6">
    <location>
        <begin position="306"/>
        <end position="325"/>
    </location>
</feature>
<feature type="transmembrane region" description="Helical" evidence="6">
    <location>
        <begin position="214"/>
        <end position="236"/>
    </location>
</feature>
<feature type="transmembrane region" description="Helical" evidence="6">
    <location>
        <begin position="114"/>
        <end position="132"/>
    </location>
</feature>
<dbReference type="EMBL" id="QGNW01000324">
    <property type="protein sequence ID" value="RVW76676.1"/>
    <property type="molecule type" value="Genomic_DNA"/>
</dbReference>
<evidence type="ECO:0000259" key="7">
    <source>
        <dbReference type="Pfam" id="PF00892"/>
    </source>
</evidence>
<evidence type="ECO:0000313" key="9">
    <source>
        <dbReference type="Proteomes" id="UP000288805"/>
    </source>
</evidence>
<feature type="transmembrane region" description="Helical" evidence="6">
    <location>
        <begin position="47"/>
        <end position="69"/>
    </location>
</feature>
<keyword evidence="4 6" id="KW-1133">Transmembrane helix</keyword>
<dbReference type="SUPFAM" id="SSF103481">
    <property type="entry name" value="Multidrug resistance efflux transporter EmrE"/>
    <property type="match status" value="2"/>
</dbReference>